<accession>A0A2N5ESC9</accession>
<gene>
    <name evidence="3" type="ORF">CYR34_04370</name>
</gene>
<dbReference type="Pfam" id="PF22725">
    <property type="entry name" value="GFO_IDH_MocA_C3"/>
    <property type="match status" value="1"/>
</dbReference>
<comment type="caution">
    <text evidence="3">The sequence shown here is derived from an EMBL/GenBank/DDBJ whole genome shotgun (WGS) entry which is preliminary data.</text>
</comment>
<dbReference type="PANTHER" id="PTHR43249">
    <property type="entry name" value="UDP-N-ACETYL-2-AMINO-2-DEOXY-D-GLUCURONATE OXIDASE"/>
    <property type="match status" value="1"/>
</dbReference>
<dbReference type="InterPro" id="IPR055170">
    <property type="entry name" value="GFO_IDH_MocA-like_dom"/>
</dbReference>
<reference evidence="3 4" key="1">
    <citation type="submission" date="2017-12" db="EMBL/GenBank/DDBJ databases">
        <title>Characterization of six clinical isolates of Enterochimera gen. nov., a novel genus of the Yersiniaciae family and the three species Enterochimera arupensis sp. nov., Enterochimera coloradensis sp. nov, and Enterochimera californica sp. nov.</title>
        <authorList>
            <person name="Rossi A."/>
            <person name="Fisher M."/>
        </authorList>
    </citation>
    <scope>NUCLEOTIDE SEQUENCE [LARGE SCALE GENOMIC DNA]</scope>
    <source>
        <strain evidence="3 4">2016Iso1</strain>
    </source>
</reference>
<sequence>MNTLNAAIVGGGAIHLCHALALQQVPGAQLQALAEIDSDKGQALAQTYGCRFYRDYHALLGSDDIDVVHICTPHHLHKTMVMEALAAGKHVFCEKPIGLDGREAADIAAAAARAPGRLAVCYQNRLNPTSRQIISELAGGTLGKMVGMSAVLTWSRGGSYYTHSPWRGRYATEGGSLLINQAIHTLDLMQWFAGGVARVKGVVDSGELAGVTEAEDSAMATLHFHNGARGLFYASNSYTTDAPLLLEIHCEAGMLQLRDNRLWRVCAGARTLLISDPTPESDAKAYWGAGHLAAIRQFYQALHHPSAPADYTPVEEAKKSLAIVEAIYRSSQTRQWVTPGR</sequence>
<organism evidence="3 4">
    <name type="scientific">Chimaeribacter arupi</name>
    <dbReference type="NCBI Taxonomy" id="2060066"/>
    <lineage>
        <taxon>Bacteria</taxon>
        <taxon>Pseudomonadati</taxon>
        <taxon>Pseudomonadota</taxon>
        <taxon>Gammaproteobacteria</taxon>
        <taxon>Enterobacterales</taxon>
        <taxon>Yersiniaceae</taxon>
        <taxon>Chimaeribacter</taxon>
    </lineage>
</organism>
<dbReference type="AlphaFoldDB" id="A0A2N5ESC9"/>
<dbReference type="PANTHER" id="PTHR43249:SF1">
    <property type="entry name" value="D-GLUCOSIDE 3-DEHYDROGENASE"/>
    <property type="match status" value="1"/>
</dbReference>
<dbReference type="Gene3D" id="3.40.50.720">
    <property type="entry name" value="NAD(P)-binding Rossmann-like Domain"/>
    <property type="match status" value="1"/>
</dbReference>
<dbReference type="SUPFAM" id="SSF55347">
    <property type="entry name" value="Glyceraldehyde-3-phosphate dehydrogenase-like, C-terminal domain"/>
    <property type="match status" value="1"/>
</dbReference>
<dbReference type="Gene3D" id="3.30.360.10">
    <property type="entry name" value="Dihydrodipicolinate Reductase, domain 2"/>
    <property type="match status" value="1"/>
</dbReference>
<dbReference type="OrthoDB" id="9801953at2"/>
<dbReference type="GO" id="GO:0000166">
    <property type="term" value="F:nucleotide binding"/>
    <property type="evidence" value="ECO:0007669"/>
    <property type="project" value="InterPro"/>
</dbReference>
<feature type="domain" description="GFO/IDH/MocA-like oxidoreductase" evidence="2">
    <location>
        <begin position="137"/>
        <end position="255"/>
    </location>
</feature>
<proteinExistence type="predicted"/>
<dbReference type="EMBL" id="PJZK01000002">
    <property type="protein sequence ID" value="PLR52740.1"/>
    <property type="molecule type" value="Genomic_DNA"/>
</dbReference>
<dbReference type="RefSeq" id="WP_101834031.1">
    <property type="nucleotide sequence ID" value="NZ_JAWJZE010000001.1"/>
</dbReference>
<keyword evidence="4" id="KW-1185">Reference proteome</keyword>
<dbReference type="InterPro" id="IPR000683">
    <property type="entry name" value="Gfo/Idh/MocA-like_OxRdtase_N"/>
</dbReference>
<protein>
    <submittedName>
        <fullName evidence="3">Gfo/Idh/MocA family oxidoreductase</fullName>
    </submittedName>
</protein>
<evidence type="ECO:0000259" key="1">
    <source>
        <dbReference type="Pfam" id="PF01408"/>
    </source>
</evidence>
<dbReference type="SUPFAM" id="SSF51735">
    <property type="entry name" value="NAD(P)-binding Rossmann-fold domains"/>
    <property type="match status" value="1"/>
</dbReference>
<feature type="domain" description="Gfo/Idh/MocA-like oxidoreductase N-terminal" evidence="1">
    <location>
        <begin position="5"/>
        <end position="120"/>
    </location>
</feature>
<dbReference type="Proteomes" id="UP000234626">
    <property type="component" value="Unassembled WGS sequence"/>
</dbReference>
<evidence type="ECO:0000313" key="4">
    <source>
        <dbReference type="Proteomes" id="UP000234626"/>
    </source>
</evidence>
<dbReference type="InterPro" id="IPR052515">
    <property type="entry name" value="Gfo/Idh/MocA_Oxidoreductase"/>
</dbReference>
<name>A0A2N5ESC9_9GAMM</name>
<dbReference type="InterPro" id="IPR036291">
    <property type="entry name" value="NAD(P)-bd_dom_sf"/>
</dbReference>
<evidence type="ECO:0000313" key="3">
    <source>
        <dbReference type="EMBL" id="PLR52740.1"/>
    </source>
</evidence>
<dbReference type="Pfam" id="PF01408">
    <property type="entry name" value="GFO_IDH_MocA"/>
    <property type="match status" value="1"/>
</dbReference>
<evidence type="ECO:0000259" key="2">
    <source>
        <dbReference type="Pfam" id="PF22725"/>
    </source>
</evidence>